<gene>
    <name evidence="6" type="ORF">P3X46_022278</name>
</gene>
<evidence type="ECO:0000256" key="4">
    <source>
        <dbReference type="PROSITE-ProRule" id="PRU00175"/>
    </source>
</evidence>
<dbReference type="Pfam" id="PF13639">
    <property type="entry name" value="zf-RING_2"/>
    <property type="match status" value="1"/>
</dbReference>
<protein>
    <recommendedName>
        <fullName evidence="5">RING-type domain-containing protein</fullName>
    </recommendedName>
</protein>
<evidence type="ECO:0000256" key="1">
    <source>
        <dbReference type="ARBA" id="ARBA00022723"/>
    </source>
</evidence>
<proteinExistence type="predicted"/>
<dbReference type="Proteomes" id="UP001174677">
    <property type="component" value="Chromosome 13"/>
</dbReference>
<name>A0ABQ9L7F6_HEVBR</name>
<feature type="domain" description="RING-type" evidence="5">
    <location>
        <begin position="98"/>
        <end position="140"/>
    </location>
</feature>
<evidence type="ECO:0000313" key="7">
    <source>
        <dbReference type="Proteomes" id="UP001174677"/>
    </source>
</evidence>
<dbReference type="SUPFAM" id="SSF57850">
    <property type="entry name" value="RING/U-box"/>
    <property type="match status" value="1"/>
</dbReference>
<dbReference type="InterPro" id="IPR001841">
    <property type="entry name" value="Znf_RING"/>
</dbReference>
<dbReference type="Gene3D" id="3.30.40.10">
    <property type="entry name" value="Zinc/RING finger domain, C3HC4 (zinc finger)"/>
    <property type="match status" value="1"/>
</dbReference>
<organism evidence="6 7">
    <name type="scientific">Hevea brasiliensis</name>
    <name type="common">Para rubber tree</name>
    <name type="synonym">Siphonia brasiliensis</name>
    <dbReference type="NCBI Taxonomy" id="3981"/>
    <lineage>
        <taxon>Eukaryota</taxon>
        <taxon>Viridiplantae</taxon>
        <taxon>Streptophyta</taxon>
        <taxon>Embryophyta</taxon>
        <taxon>Tracheophyta</taxon>
        <taxon>Spermatophyta</taxon>
        <taxon>Magnoliopsida</taxon>
        <taxon>eudicotyledons</taxon>
        <taxon>Gunneridae</taxon>
        <taxon>Pentapetalae</taxon>
        <taxon>rosids</taxon>
        <taxon>fabids</taxon>
        <taxon>Malpighiales</taxon>
        <taxon>Euphorbiaceae</taxon>
        <taxon>Crotonoideae</taxon>
        <taxon>Micrandreae</taxon>
        <taxon>Hevea</taxon>
    </lineage>
</organism>
<comment type="caution">
    <text evidence="6">The sequence shown here is derived from an EMBL/GenBank/DDBJ whole genome shotgun (WGS) entry which is preliminary data.</text>
</comment>
<keyword evidence="7" id="KW-1185">Reference proteome</keyword>
<dbReference type="PANTHER" id="PTHR45931:SF16">
    <property type="entry name" value="RING_U-BOX SUPERFAMILY PROTEIN"/>
    <property type="match status" value="1"/>
</dbReference>
<keyword evidence="2 4" id="KW-0863">Zinc-finger</keyword>
<evidence type="ECO:0000259" key="5">
    <source>
        <dbReference type="PROSITE" id="PS50089"/>
    </source>
</evidence>
<evidence type="ECO:0000313" key="6">
    <source>
        <dbReference type="EMBL" id="KAJ9162513.1"/>
    </source>
</evidence>
<dbReference type="SMART" id="SM00184">
    <property type="entry name" value="RING"/>
    <property type="match status" value="1"/>
</dbReference>
<keyword evidence="3" id="KW-0862">Zinc</keyword>
<reference evidence="6" key="1">
    <citation type="journal article" date="2023" name="Plant Biotechnol. J.">
        <title>Chromosome-level wild Hevea brasiliensis genome provides new tools for genomic-assisted breeding and valuable loci to elevate rubber yield.</title>
        <authorList>
            <person name="Cheng H."/>
            <person name="Song X."/>
            <person name="Hu Y."/>
            <person name="Wu T."/>
            <person name="Yang Q."/>
            <person name="An Z."/>
            <person name="Feng S."/>
            <person name="Deng Z."/>
            <person name="Wu W."/>
            <person name="Zeng X."/>
            <person name="Tu M."/>
            <person name="Wang X."/>
            <person name="Huang H."/>
        </authorList>
    </citation>
    <scope>NUCLEOTIDE SEQUENCE</scope>
    <source>
        <strain evidence="6">MT/VB/25A 57/8</strain>
    </source>
</reference>
<dbReference type="PROSITE" id="PS50089">
    <property type="entry name" value="ZF_RING_2"/>
    <property type="match status" value="1"/>
</dbReference>
<dbReference type="PANTHER" id="PTHR45931">
    <property type="entry name" value="SI:CH211-59O9.10"/>
    <property type="match status" value="1"/>
</dbReference>
<dbReference type="InterPro" id="IPR051834">
    <property type="entry name" value="RING_finger_E3_ligase"/>
</dbReference>
<evidence type="ECO:0000256" key="2">
    <source>
        <dbReference type="ARBA" id="ARBA00022771"/>
    </source>
</evidence>
<dbReference type="InterPro" id="IPR013083">
    <property type="entry name" value="Znf_RING/FYVE/PHD"/>
</dbReference>
<evidence type="ECO:0000256" key="3">
    <source>
        <dbReference type="ARBA" id="ARBA00022833"/>
    </source>
</evidence>
<keyword evidence="1" id="KW-0479">Metal-binding</keyword>
<dbReference type="EMBL" id="JARPOI010000013">
    <property type="protein sequence ID" value="KAJ9162513.1"/>
    <property type="molecule type" value="Genomic_DNA"/>
</dbReference>
<sequence>MSVRGRIDVNLNSTSMLFNPMQLPFLGFHEVAEVGIALEDLNDEDLIDEDPIDLMMILDQILQEVVPRGASMSALNKLKERTFFEKKGDDGDELSGDCVICLEGLSGSQVALTKMKCNHIFHEECITRWLKVQNSCPTCRRELED</sequence>
<accession>A0ABQ9L7F6</accession>